<evidence type="ECO:0000313" key="1">
    <source>
        <dbReference type="EMBL" id="MFC0408320.1"/>
    </source>
</evidence>
<dbReference type="Proteomes" id="UP001589865">
    <property type="component" value="Unassembled WGS sequence"/>
</dbReference>
<organism evidence="1 2">
    <name type="scientific">Roseomonas elaeocarpi</name>
    <dbReference type="NCBI Taxonomy" id="907779"/>
    <lineage>
        <taxon>Bacteria</taxon>
        <taxon>Pseudomonadati</taxon>
        <taxon>Pseudomonadota</taxon>
        <taxon>Alphaproteobacteria</taxon>
        <taxon>Acetobacterales</taxon>
        <taxon>Roseomonadaceae</taxon>
        <taxon>Roseomonas</taxon>
    </lineage>
</organism>
<proteinExistence type="predicted"/>
<evidence type="ECO:0000313" key="2">
    <source>
        <dbReference type="Proteomes" id="UP001589865"/>
    </source>
</evidence>
<dbReference type="RefSeq" id="WP_377044079.1">
    <property type="nucleotide sequence ID" value="NZ_JBHLUN010000006.1"/>
</dbReference>
<dbReference type="EMBL" id="JBHLUN010000006">
    <property type="protein sequence ID" value="MFC0408320.1"/>
    <property type="molecule type" value="Genomic_DNA"/>
</dbReference>
<comment type="caution">
    <text evidence="1">The sequence shown here is derived from an EMBL/GenBank/DDBJ whole genome shotgun (WGS) entry which is preliminary data.</text>
</comment>
<reference evidence="1 2" key="1">
    <citation type="submission" date="2024-09" db="EMBL/GenBank/DDBJ databases">
        <authorList>
            <person name="Sun Q."/>
            <person name="Mori K."/>
        </authorList>
    </citation>
    <scope>NUCLEOTIDE SEQUENCE [LARGE SCALE GENOMIC DNA]</scope>
    <source>
        <strain evidence="1 2">TBRC 5777</strain>
    </source>
</reference>
<gene>
    <name evidence="1" type="ORF">ACFFGY_08690</name>
</gene>
<protein>
    <recommendedName>
        <fullName evidence="3">Transposase</fullName>
    </recommendedName>
</protein>
<name>A0ABV6JS68_9PROT</name>
<keyword evidence="2" id="KW-1185">Reference proteome</keyword>
<evidence type="ECO:0008006" key="3">
    <source>
        <dbReference type="Google" id="ProtNLM"/>
    </source>
</evidence>
<sequence length="75" mass="8821">MATKDWTGTPPEEWRAVEAWHWIKLNPHVHHAGSKPVPLLWQPEDGVWTNEGLWDQERIEVSAQDIQGRYLEPLR</sequence>
<accession>A0ABV6JS68</accession>